<comment type="caution">
    <text evidence="1">The sequence shown here is derived from an EMBL/GenBank/DDBJ whole genome shotgun (WGS) entry which is preliminary data.</text>
</comment>
<gene>
    <name evidence="1" type="ORF">DSO57_1021308</name>
</gene>
<reference evidence="1" key="1">
    <citation type="submission" date="2022-04" db="EMBL/GenBank/DDBJ databases">
        <title>Genome of the entomopathogenic fungus Entomophthora muscae.</title>
        <authorList>
            <person name="Elya C."/>
            <person name="Lovett B.R."/>
            <person name="Lee E."/>
            <person name="Macias A.M."/>
            <person name="Hajek A.E."/>
            <person name="De Bivort B.L."/>
            <person name="Kasson M.T."/>
            <person name="De Fine Licht H.H."/>
            <person name="Stajich J.E."/>
        </authorList>
    </citation>
    <scope>NUCLEOTIDE SEQUENCE</scope>
    <source>
        <strain evidence="1">Berkeley</strain>
    </source>
</reference>
<evidence type="ECO:0000313" key="1">
    <source>
        <dbReference type="EMBL" id="KAJ9061375.1"/>
    </source>
</evidence>
<proteinExistence type="predicted"/>
<dbReference type="EMBL" id="QTSX02005073">
    <property type="protein sequence ID" value="KAJ9061375.1"/>
    <property type="molecule type" value="Genomic_DNA"/>
</dbReference>
<evidence type="ECO:0000313" key="2">
    <source>
        <dbReference type="Proteomes" id="UP001165960"/>
    </source>
</evidence>
<accession>A0ACC2SG97</accession>
<protein>
    <submittedName>
        <fullName evidence="1">Uncharacterized protein</fullName>
    </submittedName>
</protein>
<keyword evidence="2" id="KW-1185">Reference proteome</keyword>
<dbReference type="Proteomes" id="UP001165960">
    <property type="component" value="Unassembled WGS sequence"/>
</dbReference>
<sequence length="99" mass="10999">MTNIEPKEVYVPPESLNHEAEAIELLGDYDILDVFSDENSDGMLGKLESNPPSHVDISKYPGSFFSKNGYNILLATLMLIGGIFTVLFSQWLNYEKVAG</sequence>
<organism evidence="1 2">
    <name type="scientific">Entomophthora muscae</name>
    <dbReference type="NCBI Taxonomy" id="34485"/>
    <lineage>
        <taxon>Eukaryota</taxon>
        <taxon>Fungi</taxon>
        <taxon>Fungi incertae sedis</taxon>
        <taxon>Zoopagomycota</taxon>
        <taxon>Entomophthoromycotina</taxon>
        <taxon>Entomophthoromycetes</taxon>
        <taxon>Entomophthorales</taxon>
        <taxon>Entomophthoraceae</taxon>
        <taxon>Entomophthora</taxon>
    </lineage>
</organism>
<name>A0ACC2SG97_9FUNG</name>